<evidence type="ECO:0000313" key="1">
    <source>
        <dbReference type="EMBL" id="CAD6199603.1"/>
    </source>
</evidence>
<accession>A0A8S1HT04</accession>
<comment type="caution">
    <text evidence="1">The sequence shown here is derived from an EMBL/GenBank/DDBJ whole genome shotgun (WGS) entry which is preliminary data.</text>
</comment>
<dbReference type="Proteomes" id="UP000835052">
    <property type="component" value="Unassembled WGS sequence"/>
</dbReference>
<sequence length="172" mass="19419">MKTRRSRFRNAAARNCRLVDPQSRRIFAKILLGESIVFLHNCVNGDNDLIDELKLGPDSARLWRKPAARCIVAAWATSAAQTWFSLPTHMRCKAGKEVRAAGRSSAQKKMRHFQHVRAQGGRNRQKTREVTGTAQLTSIDQKDDHVAGISCRARIPQLHCDLLNHLTNNSRI</sequence>
<dbReference type="EMBL" id="CAJGYM010000186">
    <property type="protein sequence ID" value="CAD6199603.1"/>
    <property type="molecule type" value="Genomic_DNA"/>
</dbReference>
<proteinExistence type="predicted"/>
<evidence type="ECO:0000313" key="2">
    <source>
        <dbReference type="Proteomes" id="UP000835052"/>
    </source>
</evidence>
<dbReference type="AlphaFoldDB" id="A0A8S1HT04"/>
<gene>
    <name evidence="1" type="ORF">CAUJ_LOCUS15505</name>
</gene>
<name>A0A8S1HT04_9PELO</name>
<organism evidence="1 2">
    <name type="scientific">Caenorhabditis auriculariae</name>
    <dbReference type="NCBI Taxonomy" id="2777116"/>
    <lineage>
        <taxon>Eukaryota</taxon>
        <taxon>Metazoa</taxon>
        <taxon>Ecdysozoa</taxon>
        <taxon>Nematoda</taxon>
        <taxon>Chromadorea</taxon>
        <taxon>Rhabditida</taxon>
        <taxon>Rhabditina</taxon>
        <taxon>Rhabditomorpha</taxon>
        <taxon>Rhabditoidea</taxon>
        <taxon>Rhabditidae</taxon>
        <taxon>Peloderinae</taxon>
        <taxon>Caenorhabditis</taxon>
    </lineage>
</organism>
<protein>
    <submittedName>
        <fullName evidence="1">Uncharacterized protein</fullName>
    </submittedName>
</protein>
<keyword evidence="2" id="KW-1185">Reference proteome</keyword>
<reference evidence="1" key="1">
    <citation type="submission" date="2020-10" db="EMBL/GenBank/DDBJ databases">
        <authorList>
            <person name="Kikuchi T."/>
        </authorList>
    </citation>
    <scope>NUCLEOTIDE SEQUENCE</scope>
    <source>
        <strain evidence="1">NKZ352</strain>
    </source>
</reference>